<protein>
    <submittedName>
        <fullName evidence="1">Uncharacterized protein</fullName>
    </submittedName>
</protein>
<evidence type="ECO:0000313" key="1">
    <source>
        <dbReference type="EMBL" id="VDO46470.1"/>
    </source>
</evidence>
<organism evidence="1 2">
    <name type="scientific">Haemonchus placei</name>
    <name type="common">Barber's pole worm</name>
    <dbReference type="NCBI Taxonomy" id="6290"/>
    <lineage>
        <taxon>Eukaryota</taxon>
        <taxon>Metazoa</taxon>
        <taxon>Ecdysozoa</taxon>
        <taxon>Nematoda</taxon>
        <taxon>Chromadorea</taxon>
        <taxon>Rhabditida</taxon>
        <taxon>Rhabditina</taxon>
        <taxon>Rhabditomorpha</taxon>
        <taxon>Strongyloidea</taxon>
        <taxon>Trichostrongylidae</taxon>
        <taxon>Haemonchus</taxon>
    </lineage>
</organism>
<gene>
    <name evidence="1" type="ORF">HPLM_LOCUS12702</name>
</gene>
<dbReference type="AlphaFoldDB" id="A0A3P7VEY0"/>
<proteinExistence type="predicted"/>
<dbReference type="EMBL" id="UZAF01017947">
    <property type="protein sequence ID" value="VDO46470.1"/>
    <property type="molecule type" value="Genomic_DNA"/>
</dbReference>
<accession>A0A3P7VEY0</accession>
<evidence type="ECO:0000313" key="2">
    <source>
        <dbReference type="Proteomes" id="UP000268014"/>
    </source>
</evidence>
<sequence length="35" mass="4099">MVNRQKVAHRCQCLQPHFSSFVLTLHSLCSHHLCH</sequence>
<keyword evidence="2" id="KW-1185">Reference proteome</keyword>
<name>A0A3P7VEY0_HAEPC</name>
<dbReference type="Proteomes" id="UP000268014">
    <property type="component" value="Unassembled WGS sequence"/>
</dbReference>
<reference evidence="1 2" key="1">
    <citation type="submission" date="2018-11" db="EMBL/GenBank/DDBJ databases">
        <authorList>
            <consortium name="Pathogen Informatics"/>
        </authorList>
    </citation>
    <scope>NUCLEOTIDE SEQUENCE [LARGE SCALE GENOMIC DNA]</scope>
    <source>
        <strain evidence="1 2">MHpl1</strain>
    </source>
</reference>